<dbReference type="Pfam" id="PF00075">
    <property type="entry name" value="RNase_H"/>
    <property type="match status" value="2"/>
</dbReference>
<evidence type="ECO:0000256" key="1">
    <source>
        <dbReference type="ARBA" id="ARBA00000077"/>
    </source>
</evidence>
<evidence type="ECO:0000259" key="8">
    <source>
        <dbReference type="PROSITE" id="PS50879"/>
    </source>
</evidence>
<keyword evidence="4" id="KW-0540">Nuclease</keyword>
<comment type="similarity">
    <text evidence="2">Belongs to the RNase H family.</text>
</comment>
<dbReference type="GO" id="GO:0003676">
    <property type="term" value="F:nucleic acid binding"/>
    <property type="evidence" value="ECO:0007669"/>
    <property type="project" value="InterPro"/>
</dbReference>
<sequence>MSWYIIYTDGACRRGKDADPRYSELQSEAAIGIFTEDHDVLERLPDTMRPHSAIKAEFYAIFRALEDAPPLRPLLLRTDSMQCVDSLNKWYHHWRLSGGFKTDGRRVADWGLIQSIMQEILQRRARSQVVRVEHVLGHSGEKGNERADLLAKLALQQPIIDDVIGWTYTYPVANKGTLQTMSNKYVVYTDGACRDNGSRTRRPEGAIGITSELGDVSERLPESMRPHINNKAELWAIYKALRAAPYHRPIELWTDSSDCVNTFTDWFWGWEDNGGRKANGQPVANWNLICDIMKVIRSRRNQTINFGHVPGHANVAGNERADRLARQALPSETTHIEYAGYAAAYY</sequence>
<dbReference type="EMBL" id="KZ819674">
    <property type="protein sequence ID" value="PWN25884.1"/>
    <property type="molecule type" value="Genomic_DNA"/>
</dbReference>
<gene>
    <name evidence="9" type="ORF">BDZ90DRAFT_275728</name>
</gene>
<dbReference type="SUPFAM" id="SSF53098">
    <property type="entry name" value="Ribonuclease H-like"/>
    <property type="match status" value="2"/>
</dbReference>
<dbReference type="PANTHER" id="PTHR10642:SF26">
    <property type="entry name" value="RIBONUCLEASE H1"/>
    <property type="match status" value="1"/>
</dbReference>
<dbReference type="PANTHER" id="PTHR10642">
    <property type="entry name" value="RIBONUCLEASE H1"/>
    <property type="match status" value="1"/>
</dbReference>
<dbReference type="STRING" id="1569628.A0A316ULR1"/>
<dbReference type="AlphaFoldDB" id="A0A316ULR1"/>
<dbReference type="InterPro" id="IPR050092">
    <property type="entry name" value="RNase_H"/>
</dbReference>
<name>A0A316ULR1_9BASI</name>
<evidence type="ECO:0000313" key="9">
    <source>
        <dbReference type="EMBL" id="PWN25884.1"/>
    </source>
</evidence>
<keyword evidence="10" id="KW-1185">Reference proteome</keyword>
<dbReference type="GO" id="GO:0046872">
    <property type="term" value="F:metal ion binding"/>
    <property type="evidence" value="ECO:0007669"/>
    <property type="project" value="UniProtKB-KW"/>
</dbReference>
<dbReference type="GeneID" id="37030720"/>
<dbReference type="InterPro" id="IPR002156">
    <property type="entry name" value="RNaseH_domain"/>
</dbReference>
<dbReference type="RefSeq" id="XP_025360496.1">
    <property type="nucleotide sequence ID" value="XM_025508897.1"/>
</dbReference>
<organism evidence="9 10">
    <name type="scientific">Jaminaea rosea</name>
    <dbReference type="NCBI Taxonomy" id="1569628"/>
    <lineage>
        <taxon>Eukaryota</taxon>
        <taxon>Fungi</taxon>
        <taxon>Dikarya</taxon>
        <taxon>Basidiomycota</taxon>
        <taxon>Ustilaginomycotina</taxon>
        <taxon>Exobasidiomycetes</taxon>
        <taxon>Microstromatales</taxon>
        <taxon>Microstromatales incertae sedis</taxon>
        <taxon>Jaminaea</taxon>
    </lineage>
</organism>
<dbReference type="Proteomes" id="UP000245884">
    <property type="component" value="Unassembled WGS sequence"/>
</dbReference>
<accession>A0A316ULR1</accession>
<dbReference type="InterPro" id="IPR036397">
    <property type="entry name" value="RNaseH_sf"/>
</dbReference>
<evidence type="ECO:0000256" key="3">
    <source>
        <dbReference type="ARBA" id="ARBA00012180"/>
    </source>
</evidence>
<keyword evidence="7" id="KW-0378">Hydrolase</keyword>
<evidence type="ECO:0000256" key="2">
    <source>
        <dbReference type="ARBA" id="ARBA00005300"/>
    </source>
</evidence>
<proteinExistence type="inferred from homology"/>
<evidence type="ECO:0000256" key="5">
    <source>
        <dbReference type="ARBA" id="ARBA00022723"/>
    </source>
</evidence>
<evidence type="ECO:0000256" key="4">
    <source>
        <dbReference type="ARBA" id="ARBA00022722"/>
    </source>
</evidence>
<dbReference type="InterPro" id="IPR012337">
    <property type="entry name" value="RNaseH-like_sf"/>
</dbReference>
<comment type="catalytic activity">
    <reaction evidence="1">
        <text>Endonucleolytic cleavage to 5'-phosphomonoester.</text>
        <dbReference type="EC" id="3.1.26.4"/>
    </reaction>
</comment>
<dbReference type="GO" id="GO:0043137">
    <property type="term" value="P:DNA replication, removal of RNA primer"/>
    <property type="evidence" value="ECO:0007669"/>
    <property type="project" value="TreeGrafter"/>
</dbReference>
<evidence type="ECO:0000313" key="10">
    <source>
        <dbReference type="Proteomes" id="UP000245884"/>
    </source>
</evidence>
<dbReference type="OrthoDB" id="245563at2759"/>
<keyword evidence="5" id="KW-0479">Metal-binding</keyword>
<protein>
    <recommendedName>
        <fullName evidence="3">ribonuclease H</fullName>
        <ecNumber evidence="3">3.1.26.4</ecNumber>
    </recommendedName>
</protein>
<evidence type="ECO:0000256" key="6">
    <source>
        <dbReference type="ARBA" id="ARBA00022759"/>
    </source>
</evidence>
<dbReference type="PROSITE" id="PS50879">
    <property type="entry name" value="RNASE_H_1"/>
    <property type="match status" value="2"/>
</dbReference>
<reference evidence="9 10" key="1">
    <citation type="journal article" date="2018" name="Mol. Biol. Evol.">
        <title>Broad Genomic Sampling Reveals a Smut Pathogenic Ancestry of the Fungal Clade Ustilaginomycotina.</title>
        <authorList>
            <person name="Kijpornyongpan T."/>
            <person name="Mondo S.J."/>
            <person name="Barry K."/>
            <person name="Sandor L."/>
            <person name="Lee J."/>
            <person name="Lipzen A."/>
            <person name="Pangilinan J."/>
            <person name="LaButti K."/>
            <person name="Hainaut M."/>
            <person name="Henrissat B."/>
            <person name="Grigoriev I.V."/>
            <person name="Spatafora J.W."/>
            <person name="Aime M.C."/>
        </authorList>
    </citation>
    <scope>NUCLEOTIDE SEQUENCE [LARGE SCALE GENOMIC DNA]</scope>
    <source>
        <strain evidence="9 10">MCA 5214</strain>
    </source>
</reference>
<feature type="domain" description="RNase H type-1" evidence="8">
    <location>
        <begin position="181"/>
        <end position="330"/>
    </location>
</feature>
<dbReference type="GO" id="GO:0004523">
    <property type="term" value="F:RNA-DNA hybrid ribonuclease activity"/>
    <property type="evidence" value="ECO:0007669"/>
    <property type="project" value="UniProtKB-EC"/>
</dbReference>
<keyword evidence="6" id="KW-0255">Endonuclease</keyword>
<dbReference type="Gene3D" id="3.30.420.10">
    <property type="entry name" value="Ribonuclease H-like superfamily/Ribonuclease H"/>
    <property type="match status" value="2"/>
</dbReference>
<evidence type="ECO:0000256" key="7">
    <source>
        <dbReference type="ARBA" id="ARBA00022801"/>
    </source>
</evidence>
<dbReference type="CDD" id="cd09280">
    <property type="entry name" value="RNase_HI_eukaryote_like"/>
    <property type="match status" value="1"/>
</dbReference>
<dbReference type="EC" id="3.1.26.4" evidence="3"/>
<feature type="domain" description="RNase H type-1" evidence="8">
    <location>
        <begin position="1"/>
        <end position="156"/>
    </location>
</feature>